<feature type="domain" description="Sieve element occlusion C-terminal" evidence="1">
    <location>
        <begin position="31"/>
        <end position="105"/>
    </location>
</feature>
<protein>
    <recommendedName>
        <fullName evidence="1">Sieve element occlusion C-terminal domain-containing protein</fullName>
    </recommendedName>
</protein>
<keyword evidence="3" id="KW-1185">Reference proteome</keyword>
<reference evidence="3" key="1">
    <citation type="submission" date="2016-06" db="EMBL/GenBank/DDBJ databases">
        <title>Parallel loss of symbiosis genes in relatives of nitrogen-fixing non-legume Parasponia.</title>
        <authorList>
            <person name="Van Velzen R."/>
            <person name="Holmer R."/>
            <person name="Bu F."/>
            <person name="Rutten L."/>
            <person name="Van Zeijl A."/>
            <person name="Liu W."/>
            <person name="Santuari L."/>
            <person name="Cao Q."/>
            <person name="Sharma T."/>
            <person name="Shen D."/>
            <person name="Roswanjaya Y."/>
            <person name="Wardhani T."/>
            <person name="Kalhor M.S."/>
            <person name="Jansen J."/>
            <person name="Van den Hoogen J."/>
            <person name="Gungor B."/>
            <person name="Hartog M."/>
            <person name="Hontelez J."/>
            <person name="Verver J."/>
            <person name="Yang W.-C."/>
            <person name="Schijlen E."/>
            <person name="Repin R."/>
            <person name="Schilthuizen M."/>
            <person name="Schranz E."/>
            <person name="Heidstra R."/>
            <person name="Miyata K."/>
            <person name="Fedorova E."/>
            <person name="Kohlen W."/>
            <person name="Bisseling T."/>
            <person name="Smit S."/>
            <person name="Geurts R."/>
        </authorList>
    </citation>
    <scope>NUCLEOTIDE SEQUENCE [LARGE SCALE GENOMIC DNA]</scope>
    <source>
        <strain evidence="3">cv. RG33-2</strain>
    </source>
</reference>
<dbReference type="InParanoid" id="A0A2P5AL54"/>
<comment type="caution">
    <text evidence="2">The sequence shown here is derived from an EMBL/GenBank/DDBJ whole genome shotgun (WGS) entry which is preliminary data.</text>
</comment>
<gene>
    <name evidence="2" type="ORF">TorRG33x02_347740</name>
</gene>
<dbReference type="Pfam" id="PF14577">
    <property type="entry name" value="SEO_C"/>
    <property type="match status" value="1"/>
</dbReference>
<evidence type="ECO:0000313" key="3">
    <source>
        <dbReference type="Proteomes" id="UP000237000"/>
    </source>
</evidence>
<accession>A0A2P5AL54</accession>
<sequence length="118" mass="13674">MIKIELHRISNQGGSSNFMGRIRAFIRNLISHQKPVPEEIKQKLHLYKNEVSWAVLSHDESDIVIASGDGAAMLKDLEDFDVWKNNFPGWYSFENSFKTYHAEVLSSRKFFGIEMQIL</sequence>
<proteinExistence type="predicted"/>
<dbReference type="EMBL" id="JXTC01000796">
    <property type="protein sequence ID" value="PON37279.1"/>
    <property type="molecule type" value="Genomic_DNA"/>
</dbReference>
<dbReference type="Proteomes" id="UP000237000">
    <property type="component" value="Unassembled WGS sequence"/>
</dbReference>
<dbReference type="OrthoDB" id="10308666at2759"/>
<name>A0A2P5AL54_TREOI</name>
<evidence type="ECO:0000313" key="2">
    <source>
        <dbReference type="EMBL" id="PON37279.1"/>
    </source>
</evidence>
<organism evidence="2 3">
    <name type="scientific">Trema orientale</name>
    <name type="common">Charcoal tree</name>
    <name type="synonym">Celtis orientalis</name>
    <dbReference type="NCBI Taxonomy" id="63057"/>
    <lineage>
        <taxon>Eukaryota</taxon>
        <taxon>Viridiplantae</taxon>
        <taxon>Streptophyta</taxon>
        <taxon>Embryophyta</taxon>
        <taxon>Tracheophyta</taxon>
        <taxon>Spermatophyta</taxon>
        <taxon>Magnoliopsida</taxon>
        <taxon>eudicotyledons</taxon>
        <taxon>Gunneridae</taxon>
        <taxon>Pentapetalae</taxon>
        <taxon>rosids</taxon>
        <taxon>fabids</taxon>
        <taxon>Rosales</taxon>
        <taxon>Cannabaceae</taxon>
        <taxon>Trema</taxon>
    </lineage>
</organism>
<dbReference type="InterPro" id="IPR027944">
    <property type="entry name" value="SEO_C"/>
</dbReference>
<evidence type="ECO:0000259" key="1">
    <source>
        <dbReference type="Pfam" id="PF14577"/>
    </source>
</evidence>
<dbReference type="AlphaFoldDB" id="A0A2P5AL54"/>